<evidence type="ECO:0000256" key="1">
    <source>
        <dbReference type="SAM" id="MobiDB-lite"/>
    </source>
</evidence>
<keyword evidence="3" id="KW-1185">Reference proteome</keyword>
<evidence type="ECO:0008006" key="4">
    <source>
        <dbReference type="Google" id="ProtNLM"/>
    </source>
</evidence>
<reference evidence="2" key="1">
    <citation type="journal article" date="2014" name="Int. J. Syst. Evol. Microbiol.">
        <title>Complete genome sequence of Corynebacterium casei LMG S-19264T (=DSM 44701T), isolated from a smear-ripened cheese.</title>
        <authorList>
            <consortium name="US DOE Joint Genome Institute (JGI-PGF)"/>
            <person name="Walter F."/>
            <person name="Albersmeier A."/>
            <person name="Kalinowski J."/>
            <person name="Ruckert C."/>
        </authorList>
    </citation>
    <scope>NUCLEOTIDE SEQUENCE</scope>
    <source>
        <strain evidence="2">CGMCC 4.5737</strain>
    </source>
</reference>
<evidence type="ECO:0000313" key="3">
    <source>
        <dbReference type="Proteomes" id="UP000637578"/>
    </source>
</evidence>
<dbReference type="PIRSF" id="PIRSF017393">
    <property type="entry name" value="MTase_SAV2177"/>
    <property type="match status" value="1"/>
</dbReference>
<name>A0A8J3FTK4_9PSEU</name>
<gene>
    <name evidence="2" type="ORF">GCM10012275_17370</name>
</gene>
<dbReference type="InterPro" id="IPR006764">
    <property type="entry name" value="SAM_dep_MeTrfase_SAV2177_type"/>
</dbReference>
<dbReference type="SUPFAM" id="SSF53335">
    <property type="entry name" value="S-adenosyl-L-methionine-dependent methyltransferases"/>
    <property type="match status" value="1"/>
</dbReference>
<feature type="compositionally biased region" description="Basic and acidic residues" evidence="1">
    <location>
        <begin position="245"/>
        <end position="256"/>
    </location>
</feature>
<proteinExistence type="predicted"/>
<accession>A0A8J3FTK4</accession>
<feature type="region of interest" description="Disordered" evidence="1">
    <location>
        <begin position="245"/>
        <end position="269"/>
    </location>
</feature>
<comment type="caution">
    <text evidence="2">The sequence shown here is derived from an EMBL/GenBank/DDBJ whole genome shotgun (WGS) entry which is preliminary data.</text>
</comment>
<reference evidence="2" key="2">
    <citation type="submission" date="2020-09" db="EMBL/GenBank/DDBJ databases">
        <authorList>
            <person name="Sun Q."/>
            <person name="Zhou Y."/>
        </authorList>
    </citation>
    <scope>NUCLEOTIDE SEQUENCE</scope>
    <source>
        <strain evidence="2">CGMCC 4.5737</strain>
    </source>
</reference>
<dbReference type="Pfam" id="PF04672">
    <property type="entry name" value="Methyltransf_19"/>
    <property type="match status" value="1"/>
</dbReference>
<dbReference type="AlphaFoldDB" id="A0A8J3FTK4"/>
<protein>
    <recommendedName>
        <fullName evidence="4">S-adenosyl methyltransferase</fullName>
    </recommendedName>
</protein>
<sequence length="269" mass="29330">MDRPTWAPAGVDMERPSAARVYDYWLGGSHNFAADRMLAEQALRLVPDMPEITRANRAFLRRAVRYCLDQGIRQFLDLGSGIPTVGNVHEVAQQVAPETRVVYVDSDPVAVAHSRALLEGNDLTGVVHADATRVDDVLGAPQARRLLDPDQPLAVLMVALLHFVPDSADPAGMIARYRAAGAHGSHLVISHGTDVTGPDMGRAAVKELYERSTTPLCLREPADVTALFAGYELVEPGVVYLPQWRPEETDRPEPNPERFGMLAGVGRTP</sequence>
<dbReference type="EMBL" id="BMMK01000006">
    <property type="protein sequence ID" value="GGM46855.1"/>
    <property type="molecule type" value="Genomic_DNA"/>
</dbReference>
<dbReference type="RefSeq" id="WP_189055730.1">
    <property type="nucleotide sequence ID" value="NZ_BMMK01000006.1"/>
</dbReference>
<dbReference type="Gene3D" id="3.40.50.150">
    <property type="entry name" value="Vaccinia Virus protein VP39"/>
    <property type="match status" value="1"/>
</dbReference>
<dbReference type="Proteomes" id="UP000637578">
    <property type="component" value="Unassembled WGS sequence"/>
</dbReference>
<dbReference type="InterPro" id="IPR029063">
    <property type="entry name" value="SAM-dependent_MTases_sf"/>
</dbReference>
<organism evidence="2 3">
    <name type="scientific">Longimycelium tulufanense</name>
    <dbReference type="NCBI Taxonomy" id="907463"/>
    <lineage>
        <taxon>Bacteria</taxon>
        <taxon>Bacillati</taxon>
        <taxon>Actinomycetota</taxon>
        <taxon>Actinomycetes</taxon>
        <taxon>Pseudonocardiales</taxon>
        <taxon>Pseudonocardiaceae</taxon>
        <taxon>Longimycelium</taxon>
    </lineage>
</organism>
<evidence type="ECO:0000313" key="2">
    <source>
        <dbReference type="EMBL" id="GGM46855.1"/>
    </source>
</evidence>